<organism evidence="1 2">
    <name type="scientific">Phytophthora sojae (strain P6497)</name>
    <name type="common">Soybean stem and root rot agent</name>
    <name type="synonym">Phytophthora megasperma f. sp. glycines</name>
    <dbReference type="NCBI Taxonomy" id="1094619"/>
    <lineage>
        <taxon>Eukaryota</taxon>
        <taxon>Sar</taxon>
        <taxon>Stramenopiles</taxon>
        <taxon>Oomycota</taxon>
        <taxon>Peronosporomycetes</taxon>
        <taxon>Peronosporales</taxon>
        <taxon>Peronosporaceae</taxon>
        <taxon>Phytophthora</taxon>
    </lineage>
</organism>
<proteinExistence type="predicted"/>
<name>G4YJW9_PHYSP</name>
<evidence type="ECO:0000313" key="1">
    <source>
        <dbReference type="EMBL" id="EGZ27101.1"/>
    </source>
</evidence>
<dbReference type="Proteomes" id="UP000002640">
    <property type="component" value="Unassembled WGS sequence"/>
</dbReference>
<dbReference type="SMR" id="G4YJW9"/>
<dbReference type="EMBL" id="JH159151">
    <property type="protein sequence ID" value="EGZ27101.1"/>
    <property type="molecule type" value="Genomic_DNA"/>
</dbReference>
<accession>G4YJW9</accession>
<dbReference type="RefSeq" id="XP_009514376.1">
    <property type="nucleotide sequence ID" value="XM_009516081.1"/>
</dbReference>
<dbReference type="KEGG" id="psoj:PHYSODRAFT_320945"/>
<sequence>MPTSFNDPAGKCSVARQVHDVTELLAAFNLSVLHDARLEAVYHMELQLGLQALDELLDGKATE</sequence>
<dbReference type="AlphaFoldDB" id="G4YJW9"/>
<keyword evidence="2" id="KW-1185">Reference proteome</keyword>
<dbReference type="InParanoid" id="G4YJW9"/>
<evidence type="ECO:0000313" key="2">
    <source>
        <dbReference type="Proteomes" id="UP000002640"/>
    </source>
</evidence>
<reference evidence="1 2" key="1">
    <citation type="journal article" date="2006" name="Science">
        <title>Phytophthora genome sequences uncover evolutionary origins and mechanisms of pathogenesis.</title>
        <authorList>
            <person name="Tyler B.M."/>
            <person name="Tripathy S."/>
            <person name="Zhang X."/>
            <person name="Dehal P."/>
            <person name="Jiang R.H."/>
            <person name="Aerts A."/>
            <person name="Arredondo F.D."/>
            <person name="Baxter L."/>
            <person name="Bensasson D."/>
            <person name="Beynon J.L."/>
            <person name="Chapman J."/>
            <person name="Damasceno C.M."/>
            <person name="Dorrance A.E."/>
            <person name="Dou D."/>
            <person name="Dickerman A.W."/>
            <person name="Dubchak I.L."/>
            <person name="Garbelotto M."/>
            <person name="Gijzen M."/>
            <person name="Gordon S.G."/>
            <person name="Govers F."/>
            <person name="Grunwald N.J."/>
            <person name="Huang W."/>
            <person name="Ivors K.L."/>
            <person name="Jones R.W."/>
            <person name="Kamoun S."/>
            <person name="Krampis K."/>
            <person name="Lamour K.H."/>
            <person name="Lee M.K."/>
            <person name="McDonald W.H."/>
            <person name="Medina M."/>
            <person name="Meijer H.J."/>
            <person name="Nordberg E.K."/>
            <person name="Maclean D.J."/>
            <person name="Ospina-Giraldo M.D."/>
            <person name="Morris P.F."/>
            <person name="Phuntumart V."/>
            <person name="Putnam N.H."/>
            <person name="Rash S."/>
            <person name="Rose J.K."/>
            <person name="Sakihama Y."/>
            <person name="Salamov A.A."/>
            <person name="Savidor A."/>
            <person name="Scheuring C.F."/>
            <person name="Smith B.M."/>
            <person name="Sobral B.W."/>
            <person name="Terry A."/>
            <person name="Torto-Alalibo T.A."/>
            <person name="Win J."/>
            <person name="Xu Z."/>
            <person name="Zhang H."/>
            <person name="Grigoriev I.V."/>
            <person name="Rokhsar D.S."/>
            <person name="Boore J.L."/>
        </authorList>
    </citation>
    <scope>NUCLEOTIDE SEQUENCE [LARGE SCALE GENOMIC DNA]</scope>
    <source>
        <strain evidence="1 2">P6497</strain>
    </source>
</reference>
<gene>
    <name evidence="1" type="ORF">PHYSODRAFT_320945</name>
</gene>
<dbReference type="GeneID" id="20644561"/>
<protein>
    <submittedName>
        <fullName evidence="1">Uncharacterized protein</fullName>
    </submittedName>
</protein>